<dbReference type="Proteomes" id="UP000524492">
    <property type="component" value="Unassembled WGS sequence"/>
</dbReference>
<proteinExistence type="predicted"/>
<protein>
    <submittedName>
        <fullName evidence="1">Uncharacterized protein</fullName>
    </submittedName>
</protein>
<gene>
    <name evidence="1" type="ORF">GGD53_001945</name>
</gene>
<name>A0A7W6Q9J8_9HYPH</name>
<reference evidence="1 2" key="1">
    <citation type="submission" date="2020-08" db="EMBL/GenBank/DDBJ databases">
        <title>Genomic Encyclopedia of Type Strains, Phase IV (KMG-V): Genome sequencing to study the core and pangenomes of soil and plant-associated prokaryotes.</title>
        <authorList>
            <person name="Whitman W."/>
        </authorList>
    </citation>
    <scope>NUCLEOTIDE SEQUENCE [LARGE SCALE GENOMIC DNA]</scope>
    <source>
        <strain evidence="1 2">SEMIA 4074</strain>
    </source>
</reference>
<comment type="caution">
    <text evidence="1">The sequence shown here is derived from an EMBL/GenBank/DDBJ whole genome shotgun (WGS) entry which is preliminary data.</text>
</comment>
<keyword evidence="2" id="KW-1185">Reference proteome</keyword>
<sequence length="30" mass="3311">MRQGDPQKKSVLFRAPGLVMGAVAGRRLDR</sequence>
<dbReference type="AlphaFoldDB" id="A0A7W6Q9J8"/>
<accession>A0A7W6Q9J8</accession>
<dbReference type="EMBL" id="JACIFV010000005">
    <property type="protein sequence ID" value="MBB4191792.1"/>
    <property type="molecule type" value="Genomic_DNA"/>
</dbReference>
<evidence type="ECO:0000313" key="1">
    <source>
        <dbReference type="EMBL" id="MBB4191792.1"/>
    </source>
</evidence>
<evidence type="ECO:0000313" key="2">
    <source>
        <dbReference type="Proteomes" id="UP000524492"/>
    </source>
</evidence>
<organism evidence="1 2">
    <name type="scientific">Rhizobium aethiopicum</name>
    <dbReference type="NCBI Taxonomy" id="1138170"/>
    <lineage>
        <taxon>Bacteria</taxon>
        <taxon>Pseudomonadati</taxon>
        <taxon>Pseudomonadota</taxon>
        <taxon>Alphaproteobacteria</taxon>
        <taxon>Hyphomicrobiales</taxon>
        <taxon>Rhizobiaceae</taxon>
        <taxon>Rhizobium/Agrobacterium group</taxon>
        <taxon>Rhizobium</taxon>
    </lineage>
</organism>